<reference evidence="1 2" key="1">
    <citation type="submission" date="2018-07" db="EMBL/GenBank/DDBJ databases">
        <title>Genomic Encyclopedia of Type Strains, Phase IV (KMG-IV): sequencing the most valuable type-strain genomes for metagenomic binning, comparative biology and taxonomic classification.</title>
        <authorList>
            <person name="Goeker M."/>
        </authorList>
    </citation>
    <scope>NUCLEOTIDE SEQUENCE [LARGE SCALE GENOMIC DNA]</scope>
    <source>
        <strain evidence="1 2">DSM 44952</strain>
    </source>
</reference>
<comment type="caution">
    <text evidence="1">The sequence shown here is derived from an EMBL/GenBank/DDBJ whole genome shotgun (WGS) entry which is preliminary data.</text>
</comment>
<dbReference type="OrthoDB" id="4560890at2"/>
<name>A0A370H6C7_9NOCA</name>
<sequence>MPKRISDVSLHVYVTAETLERVVETVRRVVDDHVAERDVFAWRFTLPLDSDQQPHPLLETQWLLDHPGADPGDRRTYEIALSLVGDKKLLTEANLSALEQQLMLSISDEDAVPYSLHALQRESFDMEENRELI</sequence>
<evidence type="ECO:0000313" key="2">
    <source>
        <dbReference type="Proteomes" id="UP000255355"/>
    </source>
</evidence>
<dbReference type="Proteomes" id="UP000255355">
    <property type="component" value="Unassembled WGS sequence"/>
</dbReference>
<evidence type="ECO:0000313" key="1">
    <source>
        <dbReference type="EMBL" id="RDI49711.1"/>
    </source>
</evidence>
<proteinExistence type="predicted"/>
<keyword evidence="2" id="KW-1185">Reference proteome</keyword>
<dbReference type="EMBL" id="QQAZ01000006">
    <property type="protein sequence ID" value="RDI49711.1"/>
    <property type="molecule type" value="Genomic_DNA"/>
</dbReference>
<accession>A0A370H6C7</accession>
<dbReference type="AlphaFoldDB" id="A0A370H6C7"/>
<gene>
    <name evidence="1" type="ORF">DFR68_106147</name>
</gene>
<organism evidence="1 2">
    <name type="scientific">Nocardia mexicana</name>
    <dbReference type="NCBI Taxonomy" id="279262"/>
    <lineage>
        <taxon>Bacteria</taxon>
        <taxon>Bacillati</taxon>
        <taxon>Actinomycetota</taxon>
        <taxon>Actinomycetes</taxon>
        <taxon>Mycobacteriales</taxon>
        <taxon>Nocardiaceae</taxon>
        <taxon>Nocardia</taxon>
    </lineage>
</organism>
<protein>
    <submittedName>
        <fullName evidence="1">Uncharacterized protein</fullName>
    </submittedName>
</protein>